<dbReference type="AlphaFoldDB" id="H5SGJ3"/>
<dbReference type="CDD" id="cd03017">
    <property type="entry name" value="PRX_BCP"/>
    <property type="match status" value="1"/>
</dbReference>
<organism evidence="13">
    <name type="scientific">uncultured Bacteroidota bacterium</name>
    <dbReference type="NCBI Taxonomy" id="152509"/>
    <lineage>
        <taxon>Bacteria</taxon>
        <taxon>Pseudomonadati</taxon>
        <taxon>Bacteroidota</taxon>
        <taxon>environmental samples</taxon>
    </lineage>
</organism>
<evidence type="ECO:0000256" key="7">
    <source>
        <dbReference type="ARBA" id="ARBA00023284"/>
    </source>
</evidence>
<accession>H5SGJ3</accession>
<sequence length="167" mass="18423">MGMRKAGIAAFLGLLMAQSLQVGQEVPGSVSLSDEQGKVVRFADLRGKWIVLYFYPHDDTPGCTQQGKEFSRLLPDFEKLNAQVYGISTQDAASHRAFKQKHGIRVPLLVDEEGKTAELFGVKRFMGMCSRDVVIINPEGKVANIRRGVSPATSAKEVLAFLQQQKK</sequence>
<dbReference type="PROSITE" id="PS51352">
    <property type="entry name" value="THIOREDOXIN_2"/>
    <property type="match status" value="1"/>
</dbReference>
<evidence type="ECO:0000256" key="6">
    <source>
        <dbReference type="ARBA" id="ARBA00023157"/>
    </source>
</evidence>
<feature type="domain" description="Thioredoxin" evidence="12">
    <location>
        <begin position="20"/>
        <end position="167"/>
    </location>
</feature>
<evidence type="ECO:0000256" key="9">
    <source>
        <dbReference type="ARBA" id="ARBA00038489"/>
    </source>
</evidence>
<dbReference type="PANTHER" id="PTHR42801:SF4">
    <property type="entry name" value="AHPC_TSA FAMILY PROTEIN"/>
    <property type="match status" value="1"/>
</dbReference>
<evidence type="ECO:0000259" key="12">
    <source>
        <dbReference type="PROSITE" id="PS51352"/>
    </source>
</evidence>
<dbReference type="InterPro" id="IPR036249">
    <property type="entry name" value="Thioredoxin-like_sf"/>
</dbReference>
<dbReference type="InterPro" id="IPR050924">
    <property type="entry name" value="Peroxiredoxin_BCP/PrxQ"/>
</dbReference>
<dbReference type="GO" id="GO:0045454">
    <property type="term" value="P:cell redox homeostasis"/>
    <property type="evidence" value="ECO:0007669"/>
    <property type="project" value="TreeGrafter"/>
</dbReference>
<dbReference type="InterPro" id="IPR013766">
    <property type="entry name" value="Thioredoxin_domain"/>
</dbReference>
<dbReference type="GO" id="GO:0008379">
    <property type="term" value="F:thioredoxin peroxidase activity"/>
    <property type="evidence" value="ECO:0007669"/>
    <property type="project" value="TreeGrafter"/>
</dbReference>
<reference evidence="13" key="1">
    <citation type="journal article" date="2005" name="Environ. Microbiol.">
        <title>Genetic and functional properties of uncultivated thermophilic crenarchaeotes from a subsurface gold mine as revealed by analysis of genome fragments.</title>
        <authorList>
            <person name="Nunoura T."/>
            <person name="Hirayama H."/>
            <person name="Takami H."/>
            <person name="Oida H."/>
            <person name="Nishi S."/>
            <person name="Shimamura S."/>
            <person name="Suzuki Y."/>
            <person name="Inagaki F."/>
            <person name="Takai K."/>
            <person name="Nealson K.H."/>
            <person name="Horikoshi K."/>
        </authorList>
    </citation>
    <scope>NUCLEOTIDE SEQUENCE</scope>
</reference>
<evidence type="ECO:0000256" key="2">
    <source>
        <dbReference type="ARBA" id="ARBA00013017"/>
    </source>
</evidence>
<evidence type="ECO:0000256" key="4">
    <source>
        <dbReference type="ARBA" id="ARBA00022862"/>
    </source>
</evidence>
<gene>
    <name evidence="13" type="ORF">HGMM_F25B04C22</name>
</gene>
<dbReference type="GO" id="GO:0034599">
    <property type="term" value="P:cellular response to oxidative stress"/>
    <property type="evidence" value="ECO:0007669"/>
    <property type="project" value="TreeGrafter"/>
</dbReference>
<dbReference type="PANTHER" id="PTHR42801">
    <property type="entry name" value="THIOREDOXIN-DEPENDENT PEROXIDE REDUCTASE"/>
    <property type="match status" value="1"/>
</dbReference>
<evidence type="ECO:0000256" key="3">
    <source>
        <dbReference type="ARBA" id="ARBA00022559"/>
    </source>
</evidence>
<evidence type="ECO:0000256" key="10">
    <source>
        <dbReference type="ARBA" id="ARBA00042639"/>
    </source>
</evidence>
<dbReference type="Pfam" id="PF00578">
    <property type="entry name" value="AhpC-TSA"/>
    <property type="match status" value="1"/>
</dbReference>
<dbReference type="InterPro" id="IPR000866">
    <property type="entry name" value="AhpC/TSA"/>
</dbReference>
<keyword evidence="6" id="KW-1015">Disulfide bond</keyword>
<comment type="function">
    <text evidence="1">Thiol-specific peroxidase that catalyzes the reduction of hydrogen peroxide and organic hydroperoxides to water and alcohols, respectively. Plays a role in cell protection against oxidative stress by detoxifying peroxides and as sensor of hydrogen peroxide-mediated signaling events.</text>
</comment>
<dbReference type="EC" id="1.11.1.24" evidence="2"/>
<evidence type="ECO:0000256" key="5">
    <source>
        <dbReference type="ARBA" id="ARBA00023002"/>
    </source>
</evidence>
<keyword evidence="3" id="KW-0575">Peroxidase</keyword>
<evidence type="ECO:0000313" key="13">
    <source>
        <dbReference type="EMBL" id="BAL55279.1"/>
    </source>
</evidence>
<keyword evidence="5" id="KW-0560">Oxidoreductase</keyword>
<comment type="similarity">
    <text evidence="9">Belongs to the peroxiredoxin family. BCP/PrxQ subfamily.</text>
</comment>
<evidence type="ECO:0000256" key="1">
    <source>
        <dbReference type="ARBA" id="ARBA00003330"/>
    </source>
</evidence>
<keyword evidence="4" id="KW-0049">Antioxidant</keyword>
<comment type="catalytic activity">
    <reaction evidence="11">
        <text>a hydroperoxide + [thioredoxin]-dithiol = an alcohol + [thioredoxin]-disulfide + H2O</text>
        <dbReference type="Rhea" id="RHEA:62620"/>
        <dbReference type="Rhea" id="RHEA-COMP:10698"/>
        <dbReference type="Rhea" id="RHEA-COMP:10700"/>
        <dbReference type="ChEBI" id="CHEBI:15377"/>
        <dbReference type="ChEBI" id="CHEBI:29950"/>
        <dbReference type="ChEBI" id="CHEBI:30879"/>
        <dbReference type="ChEBI" id="CHEBI:35924"/>
        <dbReference type="ChEBI" id="CHEBI:50058"/>
        <dbReference type="EC" id="1.11.1.24"/>
    </reaction>
</comment>
<dbReference type="Gene3D" id="3.40.30.10">
    <property type="entry name" value="Glutaredoxin"/>
    <property type="match status" value="1"/>
</dbReference>
<dbReference type="EMBL" id="AP011714">
    <property type="protein sequence ID" value="BAL55279.1"/>
    <property type="molecule type" value="Genomic_DNA"/>
</dbReference>
<name>H5SGJ3_9BACT</name>
<protein>
    <recommendedName>
        <fullName evidence="2">thioredoxin-dependent peroxiredoxin</fullName>
        <ecNumber evidence="2">1.11.1.24</ecNumber>
    </recommendedName>
    <alternativeName>
        <fullName evidence="8">Thioredoxin peroxidase</fullName>
    </alternativeName>
    <alternativeName>
        <fullName evidence="10">Thioredoxin-dependent peroxiredoxin Bcp</fullName>
    </alternativeName>
</protein>
<proteinExistence type="inferred from homology"/>
<evidence type="ECO:0000256" key="8">
    <source>
        <dbReference type="ARBA" id="ARBA00032824"/>
    </source>
</evidence>
<dbReference type="SUPFAM" id="SSF52833">
    <property type="entry name" value="Thioredoxin-like"/>
    <property type="match status" value="1"/>
</dbReference>
<dbReference type="GO" id="GO:0005737">
    <property type="term" value="C:cytoplasm"/>
    <property type="evidence" value="ECO:0007669"/>
    <property type="project" value="TreeGrafter"/>
</dbReference>
<evidence type="ECO:0000256" key="11">
    <source>
        <dbReference type="ARBA" id="ARBA00049091"/>
    </source>
</evidence>
<keyword evidence="7" id="KW-0676">Redox-active center</keyword>
<reference evidence="13" key="2">
    <citation type="journal article" date="2012" name="PLoS ONE">
        <title>A Deeply Branching Thermophilic Bacterium with an Ancient Acetyl-CoA Pathway Dominates a Subsurface Ecosystem.</title>
        <authorList>
            <person name="Takami H."/>
            <person name="Noguchi H."/>
            <person name="Takaki Y."/>
            <person name="Uchiyama I."/>
            <person name="Toyoda A."/>
            <person name="Nishi S."/>
            <person name="Chee G.-J."/>
            <person name="Arai W."/>
            <person name="Nunoura T."/>
            <person name="Itoh T."/>
            <person name="Hattori M."/>
            <person name="Takai K."/>
        </authorList>
    </citation>
    <scope>NUCLEOTIDE SEQUENCE</scope>
</reference>